<keyword evidence="3" id="KW-1185">Reference proteome</keyword>
<evidence type="ECO:0000313" key="2">
    <source>
        <dbReference type="EMBL" id="RDB29674.1"/>
    </source>
</evidence>
<evidence type="ECO:0000313" key="3">
    <source>
        <dbReference type="Proteomes" id="UP000076154"/>
    </source>
</evidence>
<dbReference type="EMBL" id="LUEZ02000010">
    <property type="protein sequence ID" value="RDB29674.1"/>
    <property type="molecule type" value="Genomic_DNA"/>
</dbReference>
<dbReference type="Proteomes" id="UP000076154">
    <property type="component" value="Unassembled WGS sequence"/>
</dbReference>
<sequence length="189" mass="21157">MERWHTGYCKVRLLSHCSRQVASSPPSQQVEDFRRVYGLVLLGVAVIAFASPFPSPLVLEARIDRGRALAPPWTLPVPAHSLAACRSATLKQGNPIAVHLLSYDYLKCTSPEIATRPRTIVRFLHWNIVDRPCNSGPTWLTWDVVLHVQLYCGAMGRTLPLMQSPTPSRDRACPNMTIKRSLCLAQFIL</sequence>
<dbReference type="AlphaFoldDB" id="A0A369KD62"/>
<proteinExistence type="predicted"/>
<dbReference type="InParanoid" id="A0A369KD62"/>
<keyword evidence="1" id="KW-0472">Membrane</keyword>
<protein>
    <submittedName>
        <fullName evidence="2">Uncharacterized protein</fullName>
    </submittedName>
</protein>
<comment type="caution">
    <text evidence="2">The sequence shown here is derived from an EMBL/GenBank/DDBJ whole genome shotgun (WGS) entry which is preliminary data.</text>
</comment>
<feature type="transmembrane region" description="Helical" evidence="1">
    <location>
        <begin position="36"/>
        <end position="59"/>
    </location>
</feature>
<reference evidence="2" key="1">
    <citation type="submission" date="2018-04" db="EMBL/GenBank/DDBJ databases">
        <title>Whole genome sequencing of Hypsizygus marmoreus.</title>
        <authorList>
            <person name="Choi I.-G."/>
            <person name="Min B."/>
            <person name="Kim J.-G."/>
            <person name="Kim S."/>
            <person name="Oh Y.-L."/>
            <person name="Kong W.-S."/>
            <person name="Park H."/>
            <person name="Jeong J."/>
            <person name="Song E.-S."/>
        </authorList>
    </citation>
    <scope>NUCLEOTIDE SEQUENCE [LARGE SCALE GENOMIC DNA]</scope>
    <source>
        <strain evidence="2">51987-8</strain>
    </source>
</reference>
<evidence type="ECO:0000256" key="1">
    <source>
        <dbReference type="SAM" id="Phobius"/>
    </source>
</evidence>
<name>A0A369KD62_HYPMA</name>
<organism evidence="2 3">
    <name type="scientific">Hypsizygus marmoreus</name>
    <name type="common">White beech mushroom</name>
    <name type="synonym">Agaricus marmoreus</name>
    <dbReference type="NCBI Taxonomy" id="39966"/>
    <lineage>
        <taxon>Eukaryota</taxon>
        <taxon>Fungi</taxon>
        <taxon>Dikarya</taxon>
        <taxon>Basidiomycota</taxon>
        <taxon>Agaricomycotina</taxon>
        <taxon>Agaricomycetes</taxon>
        <taxon>Agaricomycetidae</taxon>
        <taxon>Agaricales</taxon>
        <taxon>Tricholomatineae</taxon>
        <taxon>Lyophyllaceae</taxon>
        <taxon>Hypsizygus</taxon>
    </lineage>
</organism>
<accession>A0A369KD62</accession>
<gene>
    <name evidence="2" type="ORF">Hypma_014809</name>
</gene>
<keyword evidence="1" id="KW-0812">Transmembrane</keyword>
<keyword evidence="1" id="KW-1133">Transmembrane helix</keyword>